<feature type="domain" description="4Fe-4S ferredoxin-type" evidence="4">
    <location>
        <begin position="175"/>
        <end position="206"/>
    </location>
</feature>
<keyword evidence="6" id="KW-1185">Reference proteome</keyword>
<dbReference type="Pfam" id="PF07992">
    <property type="entry name" value="Pyr_redox_2"/>
    <property type="match status" value="1"/>
</dbReference>
<evidence type="ECO:0000313" key="5">
    <source>
        <dbReference type="EMBL" id="ORC30300.1"/>
    </source>
</evidence>
<accession>A0A1Y1RUF8</accession>
<dbReference type="EMBL" id="MWQY01000032">
    <property type="protein sequence ID" value="ORC30300.1"/>
    <property type="molecule type" value="Genomic_DNA"/>
</dbReference>
<dbReference type="RefSeq" id="WP_083052949.1">
    <property type="nucleotide sequence ID" value="NZ_MWQY01000032.1"/>
</dbReference>
<dbReference type="OrthoDB" id="9803192at2"/>
<dbReference type="InterPro" id="IPR036188">
    <property type="entry name" value="FAD/NAD-bd_sf"/>
</dbReference>
<feature type="domain" description="4Fe-4S ferredoxin-type" evidence="4">
    <location>
        <begin position="79"/>
        <end position="108"/>
    </location>
</feature>
<organism evidence="5 6">
    <name type="scientific">Marispirochaeta aestuarii</name>
    <dbReference type="NCBI Taxonomy" id="1963862"/>
    <lineage>
        <taxon>Bacteria</taxon>
        <taxon>Pseudomonadati</taxon>
        <taxon>Spirochaetota</taxon>
        <taxon>Spirochaetia</taxon>
        <taxon>Spirochaetales</taxon>
        <taxon>Spirochaetaceae</taxon>
        <taxon>Marispirochaeta</taxon>
    </lineage>
</organism>
<dbReference type="InterPro" id="IPR017900">
    <property type="entry name" value="4Fe4S_Fe_S_CS"/>
</dbReference>
<proteinExistence type="predicted"/>
<dbReference type="STRING" id="1963862.B4O97_18215"/>
<feature type="domain" description="4Fe-4S ferredoxin-type" evidence="4">
    <location>
        <begin position="37"/>
        <end position="67"/>
    </location>
</feature>
<dbReference type="InterPro" id="IPR009051">
    <property type="entry name" value="Helical_ferredxn"/>
</dbReference>
<dbReference type="Pfam" id="PF12838">
    <property type="entry name" value="Fer4_7"/>
    <property type="match status" value="1"/>
</dbReference>
<reference evidence="5 6" key="1">
    <citation type="submission" date="2017-03" db="EMBL/GenBank/DDBJ databases">
        <title>Draft Genome sequence of Marispirochaeta sp. strain JC444.</title>
        <authorList>
            <person name="Shivani Y."/>
            <person name="Subhash Y."/>
            <person name="Sasikala C."/>
            <person name="Ramana C."/>
        </authorList>
    </citation>
    <scope>NUCLEOTIDE SEQUENCE [LARGE SCALE GENOMIC DNA]</scope>
    <source>
        <strain evidence="5 6">JC444</strain>
    </source>
</reference>
<dbReference type="AlphaFoldDB" id="A0A1Y1RUF8"/>
<keyword evidence="2" id="KW-0408">Iron</keyword>
<evidence type="ECO:0000256" key="3">
    <source>
        <dbReference type="ARBA" id="ARBA00023014"/>
    </source>
</evidence>
<dbReference type="SUPFAM" id="SSF54862">
    <property type="entry name" value="4Fe-4S ferredoxins"/>
    <property type="match status" value="1"/>
</dbReference>
<dbReference type="Proteomes" id="UP000192343">
    <property type="component" value="Unassembled WGS sequence"/>
</dbReference>
<dbReference type="InterPro" id="IPR023753">
    <property type="entry name" value="FAD/NAD-binding_dom"/>
</dbReference>
<keyword evidence="1" id="KW-0479">Metal-binding</keyword>
<dbReference type="InterPro" id="IPR028261">
    <property type="entry name" value="DPD_II"/>
</dbReference>
<dbReference type="Gene3D" id="3.50.50.60">
    <property type="entry name" value="FAD/NAD(P)-binding domain"/>
    <property type="match status" value="2"/>
</dbReference>
<dbReference type="GO" id="GO:0051536">
    <property type="term" value="F:iron-sulfur cluster binding"/>
    <property type="evidence" value="ECO:0007669"/>
    <property type="project" value="UniProtKB-KW"/>
</dbReference>
<dbReference type="SUPFAM" id="SSF46548">
    <property type="entry name" value="alpha-helical ferredoxin"/>
    <property type="match status" value="1"/>
</dbReference>
<dbReference type="PANTHER" id="PTHR42783">
    <property type="entry name" value="GLUTAMATE SYNTHASE [NADPH] SMALL CHAIN"/>
    <property type="match status" value="1"/>
</dbReference>
<comment type="caution">
    <text evidence="5">The sequence shown here is derived from an EMBL/GenBank/DDBJ whole genome shotgun (WGS) entry which is preliminary data.</text>
</comment>
<dbReference type="Gene3D" id="3.30.70.20">
    <property type="match status" value="1"/>
</dbReference>
<protein>
    <recommendedName>
        <fullName evidence="4">4Fe-4S ferredoxin-type domain-containing protein</fullName>
    </recommendedName>
</protein>
<evidence type="ECO:0000256" key="2">
    <source>
        <dbReference type="ARBA" id="ARBA00023004"/>
    </source>
</evidence>
<dbReference type="PROSITE" id="PS51379">
    <property type="entry name" value="4FE4S_FER_2"/>
    <property type="match status" value="3"/>
</dbReference>
<sequence length="594" mass="66196">MSLKDLAAPFTVWKRAFEKPYTQIKPIEERPGAERYRGFHINDTDKCIGCGTCESVCQNEAIDLVPVTERETRHGDSGLRPKIDYGRCCWCALCVDICPTSSLGMSNEYIWIDEDPEVFRFVPGEDETSWQTSDKGYRRAEGYELLEGERVPMPMLSFEESRKSFVEMVQGYSREQAIAEADRCVACGICIATCPAHMDVPAYIDAIRRDDMEDGLRIVYQANPLPASCGRVCSHACEYVCAVKHKGEALSIRWLKRYIVDQIYLGDYRGVLESAENQNGKKVAVIGSGPGGLAAAYYLRLLGYEVRIFDANEKAGGMLRYGIPEYRLPYDQVDKDIEYIRSLGVEIHQNVRIGVDIPFREIYDDNDAVFFSTGLTDPYGLDIAGEDLPGVISGLKILDDVTDGRDPEVGKSVVVVGGGNVAMDAARTSRRYGAEVTILYRRREEDMPADEEEIHESRGEGCRLLTQAIPLRLEKGETTRLKLYWGKAEMIPDPEGGRPRPQLIEGSEEMIECDTVIPAIGQQADYAFLPEEISAKISFKRGMVQINEYRQTGDTKIFAGGDIANRKRDAISAIADGHSAAKGIDIFLTTPGKN</sequence>
<gene>
    <name evidence="5" type="ORF">B4O97_18215</name>
</gene>
<dbReference type="GO" id="GO:0016491">
    <property type="term" value="F:oxidoreductase activity"/>
    <property type="evidence" value="ECO:0007669"/>
    <property type="project" value="InterPro"/>
</dbReference>
<name>A0A1Y1RUF8_9SPIO</name>
<dbReference type="PROSITE" id="PS00198">
    <property type="entry name" value="4FE4S_FER_1"/>
    <property type="match status" value="1"/>
</dbReference>
<dbReference type="GO" id="GO:0046872">
    <property type="term" value="F:metal ion binding"/>
    <property type="evidence" value="ECO:0007669"/>
    <property type="project" value="UniProtKB-KW"/>
</dbReference>
<dbReference type="Pfam" id="PF14691">
    <property type="entry name" value="Fer4_20"/>
    <property type="match status" value="1"/>
</dbReference>
<evidence type="ECO:0000256" key="1">
    <source>
        <dbReference type="ARBA" id="ARBA00022723"/>
    </source>
</evidence>
<keyword evidence="3" id="KW-0411">Iron-sulfur</keyword>
<dbReference type="InterPro" id="IPR017896">
    <property type="entry name" value="4Fe4S_Fe-S-bd"/>
</dbReference>
<dbReference type="Gene3D" id="1.10.1060.10">
    <property type="entry name" value="Alpha-helical ferredoxin"/>
    <property type="match status" value="1"/>
</dbReference>
<evidence type="ECO:0000313" key="6">
    <source>
        <dbReference type="Proteomes" id="UP000192343"/>
    </source>
</evidence>
<evidence type="ECO:0000259" key="4">
    <source>
        <dbReference type="PROSITE" id="PS51379"/>
    </source>
</evidence>
<dbReference type="PRINTS" id="PR00419">
    <property type="entry name" value="ADXRDTASE"/>
</dbReference>
<dbReference type="PANTHER" id="PTHR42783:SF3">
    <property type="entry name" value="GLUTAMATE SYNTHASE [NADPH] SMALL CHAIN-RELATED"/>
    <property type="match status" value="1"/>
</dbReference>
<dbReference type="SUPFAM" id="SSF51971">
    <property type="entry name" value="Nucleotide-binding domain"/>
    <property type="match status" value="2"/>
</dbReference>